<accession>A0AA36H0H4</accession>
<dbReference type="Proteomes" id="UP001176961">
    <property type="component" value="Unassembled WGS sequence"/>
</dbReference>
<reference evidence="1" key="1">
    <citation type="submission" date="2023-07" db="EMBL/GenBank/DDBJ databases">
        <authorList>
            <consortium name="CYATHOMIX"/>
        </authorList>
    </citation>
    <scope>NUCLEOTIDE SEQUENCE</scope>
    <source>
        <strain evidence="1">N/A</strain>
    </source>
</reference>
<proteinExistence type="predicted"/>
<evidence type="ECO:0000313" key="2">
    <source>
        <dbReference type="Proteomes" id="UP001176961"/>
    </source>
</evidence>
<protein>
    <submittedName>
        <fullName evidence="1">Uncharacterized protein</fullName>
    </submittedName>
</protein>
<comment type="caution">
    <text evidence="1">The sequence shown here is derived from an EMBL/GenBank/DDBJ whole genome shotgun (WGS) entry which is preliminary data.</text>
</comment>
<name>A0AA36H0H4_CYLNA</name>
<organism evidence="1 2">
    <name type="scientific">Cylicocyclus nassatus</name>
    <name type="common">Nematode worm</name>
    <dbReference type="NCBI Taxonomy" id="53992"/>
    <lineage>
        <taxon>Eukaryota</taxon>
        <taxon>Metazoa</taxon>
        <taxon>Ecdysozoa</taxon>
        <taxon>Nematoda</taxon>
        <taxon>Chromadorea</taxon>
        <taxon>Rhabditida</taxon>
        <taxon>Rhabditina</taxon>
        <taxon>Rhabditomorpha</taxon>
        <taxon>Strongyloidea</taxon>
        <taxon>Strongylidae</taxon>
        <taxon>Cylicocyclus</taxon>
    </lineage>
</organism>
<evidence type="ECO:0000313" key="1">
    <source>
        <dbReference type="EMBL" id="CAJ0601388.1"/>
    </source>
</evidence>
<gene>
    <name evidence="1" type="ORF">CYNAS_LOCUS13371</name>
</gene>
<keyword evidence="2" id="KW-1185">Reference proteome</keyword>
<dbReference type="EMBL" id="CATQJL010000305">
    <property type="protein sequence ID" value="CAJ0601388.1"/>
    <property type="molecule type" value="Genomic_DNA"/>
</dbReference>
<dbReference type="AlphaFoldDB" id="A0AA36H0H4"/>
<sequence length="69" mass="7605">MVGPILRSVSITQLLGFVSVKKVLCLITNKSLFFQRLSSKKPKSKGIQNADKLSASCHFEMAPETPQNL</sequence>